<dbReference type="PROSITE" id="PS50106">
    <property type="entry name" value="PDZ"/>
    <property type="match status" value="1"/>
</dbReference>
<dbReference type="MEROPS" id="S01.442"/>
<dbReference type="HOGENOM" id="CLU_020120_2_2_5"/>
<evidence type="ECO:0000256" key="3">
    <source>
        <dbReference type="SAM" id="MobiDB-lite"/>
    </source>
</evidence>
<dbReference type="InterPro" id="IPR001478">
    <property type="entry name" value="PDZ"/>
</dbReference>
<dbReference type="Proteomes" id="UP000000552">
    <property type="component" value="Chromosome"/>
</dbReference>
<dbReference type="GO" id="GO:0004252">
    <property type="term" value="F:serine-type endopeptidase activity"/>
    <property type="evidence" value="ECO:0007669"/>
    <property type="project" value="InterPro"/>
</dbReference>
<dbReference type="InterPro" id="IPR001940">
    <property type="entry name" value="Peptidase_S1C"/>
</dbReference>
<organism evidence="5 6">
    <name type="scientific">Mesorhizobium japonicum (strain LMG 29417 / CECT 9101 / MAFF 303099)</name>
    <name type="common">Mesorhizobium loti (strain MAFF 303099)</name>
    <dbReference type="NCBI Taxonomy" id="266835"/>
    <lineage>
        <taxon>Bacteria</taxon>
        <taxon>Pseudomonadati</taxon>
        <taxon>Pseudomonadota</taxon>
        <taxon>Alphaproteobacteria</taxon>
        <taxon>Hyphomicrobiales</taxon>
        <taxon>Phyllobacteriaceae</taxon>
        <taxon>Mesorhizobium</taxon>
    </lineage>
</organism>
<dbReference type="Gene3D" id="2.30.42.10">
    <property type="match status" value="1"/>
</dbReference>
<dbReference type="GO" id="GO:0006508">
    <property type="term" value="P:proteolysis"/>
    <property type="evidence" value="ECO:0007669"/>
    <property type="project" value="UniProtKB-KW"/>
</dbReference>
<accession>Q98IG3</accession>
<evidence type="ECO:0000259" key="4">
    <source>
        <dbReference type="PROSITE" id="PS50106"/>
    </source>
</evidence>
<evidence type="ECO:0000313" key="6">
    <source>
        <dbReference type="Proteomes" id="UP000000552"/>
    </source>
</evidence>
<dbReference type="AlphaFoldDB" id="Q98IG3"/>
<dbReference type="PANTHER" id="PTHR43343:SF3">
    <property type="entry name" value="PROTEASE DO-LIKE 8, CHLOROPLASTIC"/>
    <property type="match status" value="1"/>
</dbReference>
<dbReference type="PANTHER" id="PTHR43343">
    <property type="entry name" value="PEPTIDASE S12"/>
    <property type="match status" value="1"/>
</dbReference>
<dbReference type="SMART" id="SM00228">
    <property type="entry name" value="PDZ"/>
    <property type="match status" value="1"/>
</dbReference>
<dbReference type="PRINTS" id="PR00834">
    <property type="entry name" value="PROTEASES2C"/>
</dbReference>
<keyword evidence="2" id="KW-0378">Hydrolase</keyword>
<reference evidence="5 6" key="1">
    <citation type="journal article" date="2000" name="DNA Res.">
        <title>Complete genome structure of the nitrogen-fixing symbiotic bacterium Mesorhizobium loti.</title>
        <authorList>
            <person name="Kaneko T."/>
            <person name="Nakamura Y."/>
            <person name="Sato S."/>
            <person name="Asamizu E."/>
            <person name="Kato T."/>
            <person name="Sasamoto S."/>
            <person name="Watanabe A."/>
            <person name="Idesawa K."/>
            <person name="Ishikawa A."/>
            <person name="Kawashima K."/>
            <person name="Kimura T."/>
            <person name="Kishida Y."/>
            <person name="Kiyokawa C."/>
            <person name="Kohara M."/>
            <person name="Matsumoto M."/>
            <person name="Matsuno A."/>
            <person name="Mochizuki Y."/>
            <person name="Nakayama S."/>
            <person name="Nakazaki N."/>
            <person name="Shimpo S."/>
            <person name="Sugimoto M."/>
            <person name="Takeuchi C."/>
            <person name="Yamada M."/>
            <person name="Tabata S."/>
        </authorList>
    </citation>
    <scope>NUCLEOTIDE SEQUENCE [LARGE SCALE GENOMIC DNA]</scope>
    <source>
        <strain evidence="6">LMG 29417 / CECT 9101 / MAFF 303099</strain>
    </source>
</reference>
<feature type="region of interest" description="Disordered" evidence="3">
    <location>
        <begin position="1"/>
        <end position="33"/>
    </location>
</feature>
<feature type="domain" description="PDZ" evidence="4">
    <location>
        <begin position="232"/>
        <end position="294"/>
    </location>
</feature>
<gene>
    <name evidence="5" type="ordered locus">mll2416</name>
</gene>
<dbReference type="Pfam" id="PF13180">
    <property type="entry name" value="PDZ_2"/>
    <property type="match status" value="1"/>
</dbReference>
<dbReference type="SUPFAM" id="SSF50156">
    <property type="entry name" value="PDZ domain-like"/>
    <property type="match status" value="1"/>
</dbReference>
<dbReference type="InterPro" id="IPR051201">
    <property type="entry name" value="Chloro_Bact_Ser_Proteases"/>
</dbReference>
<dbReference type="InterPro" id="IPR009003">
    <property type="entry name" value="Peptidase_S1_PA"/>
</dbReference>
<dbReference type="Gene3D" id="2.40.10.120">
    <property type="match status" value="1"/>
</dbReference>
<sequence>MRSGWNGRDLTRWPVKPPTSRQASTSRGAVGRYLGHDEPQETAMSDFNLNAFSQAVADLAAKAAPAMASFATHHHRTASAFHWSDGYFVTAEEAVEAGEEIELTLASGVTVKAELVGRDPSTGVALLKPADAAAGVPVLARADTVRPGNIAIAIGNSQGSALAVSGSVGEVGPAWRSMRGGTIDRRIHLAVGAGGRFEGGPVLDAKGALIGMLLFGPRGRALVMPYETIERAVATLREKGHVARGYLGAGLHPVRDRDAHGAMVMSLDDAGPAKAAGLSLGDIIVAWNGEAVHGPRDLIRRLGPDSAGASVTLGVVRGGEQRDVTLTIGEKPLS</sequence>
<keyword evidence="1 5" id="KW-0645">Protease</keyword>
<evidence type="ECO:0000256" key="2">
    <source>
        <dbReference type="ARBA" id="ARBA00022801"/>
    </source>
</evidence>
<evidence type="ECO:0000256" key="1">
    <source>
        <dbReference type="ARBA" id="ARBA00022670"/>
    </source>
</evidence>
<dbReference type="InterPro" id="IPR036034">
    <property type="entry name" value="PDZ_sf"/>
</dbReference>
<proteinExistence type="predicted"/>
<dbReference type="Pfam" id="PF13365">
    <property type="entry name" value="Trypsin_2"/>
    <property type="match status" value="1"/>
</dbReference>
<evidence type="ECO:0000313" key="5">
    <source>
        <dbReference type="EMBL" id="BAB49553.1"/>
    </source>
</evidence>
<dbReference type="KEGG" id="mlo:mll2416"/>
<dbReference type="EMBL" id="BA000012">
    <property type="protein sequence ID" value="BAB49553.1"/>
    <property type="molecule type" value="Genomic_DNA"/>
</dbReference>
<dbReference type="eggNOG" id="COG0265">
    <property type="taxonomic scope" value="Bacteria"/>
</dbReference>
<protein>
    <submittedName>
        <fullName evidence="5">Serine protease</fullName>
    </submittedName>
</protein>
<dbReference type="SUPFAM" id="SSF50494">
    <property type="entry name" value="Trypsin-like serine proteases"/>
    <property type="match status" value="1"/>
</dbReference>
<name>Q98IG3_RHILO</name>